<evidence type="ECO:0000259" key="14">
    <source>
        <dbReference type="PROSITE" id="PS51864"/>
    </source>
</evidence>
<evidence type="ECO:0000256" key="6">
    <source>
        <dbReference type="ARBA" id="ARBA00022833"/>
    </source>
</evidence>
<dbReference type="EMBL" id="CAJPIZ010020053">
    <property type="protein sequence ID" value="CAG2117157.1"/>
    <property type="molecule type" value="Genomic_DNA"/>
</dbReference>
<evidence type="ECO:0000256" key="7">
    <source>
        <dbReference type="ARBA" id="ARBA00023049"/>
    </source>
</evidence>
<dbReference type="CDD" id="cd04280">
    <property type="entry name" value="ZnMc_astacin_like"/>
    <property type="match status" value="1"/>
</dbReference>
<dbReference type="InterPro" id="IPR006026">
    <property type="entry name" value="Peptidase_Metallo"/>
</dbReference>
<evidence type="ECO:0000256" key="4">
    <source>
        <dbReference type="ARBA" id="ARBA00022729"/>
    </source>
</evidence>
<comment type="subunit">
    <text evidence="1">Monomer.</text>
</comment>
<evidence type="ECO:0000256" key="10">
    <source>
        <dbReference type="ARBA" id="ARBA00023180"/>
    </source>
</evidence>
<evidence type="ECO:0000256" key="3">
    <source>
        <dbReference type="ARBA" id="ARBA00022723"/>
    </source>
</evidence>
<organism evidence="15">
    <name type="scientific">Medioppia subpectinata</name>
    <dbReference type="NCBI Taxonomy" id="1979941"/>
    <lineage>
        <taxon>Eukaryota</taxon>
        <taxon>Metazoa</taxon>
        <taxon>Ecdysozoa</taxon>
        <taxon>Arthropoda</taxon>
        <taxon>Chelicerata</taxon>
        <taxon>Arachnida</taxon>
        <taxon>Acari</taxon>
        <taxon>Acariformes</taxon>
        <taxon>Sarcoptiformes</taxon>
        <taxon>Oribatida</taxon>
        <taxon>Brachypylina</taxon>
        <taxon>Oppioidea</taxon>
        <taxon>Oppiidae</taxon>
        <taxon>Medioppia</taxon>
    </lineage>
</organism>
<dbReference type="SMART" id="SM00235">
    <property type="entry name" value="ZnMc"/>
    <property type="match status" value="1"/>
</dbReference>
<keyword evidence="2 12" id="KW-0645">Protease</keyword>
<dbReference type="Proteomes" id="UP000759131">
    <property type="component" value="Unassembled WGS sequence"/>
</dbReference>
<evidence type="ECO:0000256" key="2">
    <source>
        <dbReference type="ARBA" id="ARBA00022670"/>
    </source>
</evidence>
<feature type="active site" evidence="12">
    <location>
        <position position="105"/>
    </location>
</feature>
<keyword evidence="10" id="KW-0325">Glycoprotein</keyword>
<evidence type="ECO:0000256" key="12">
    <source>
        <dbReference type="PROSITE-ProRule" id="PRU01211"/>
    </source>
</evidence>
<name>A0A7R9QB87_9ACAR</name>
<dbReference type="Gene3D" id="3.40.390.10">
    <property type="entry name" value="Collagenase (Catalytic Domain)"/>
    <property type="match status" value="1"/>
</dbReference>
<evidence type="ECO:0000256" key="13">
    <source>
        <dbReference type="RuleBase" id="RU361183"/>
    </source>
</evidence>
<evidence type="ECO:0000313" key="15">
    <source>
        <dbReference type="EMBL" id="CAD7637768.1"/>
    </source>
</evidence>
<gene>
    <name evidence="15" type="ORF">OSB1V03_LOCUS17111</name>
</gene>
<evidence type="ECO:0000256" key="5">
    <source>
        <dbReference type="ARBA" id="ARBA00022801"/>
    </source>
</evidence>
<comment type="function">
    <text evidence="11">Zinc metalloprotease. Provoques deadhesion of endothelial cells from cell cultures, and also degradation of fibronectin, fibrinogen and gelatin in vitro. Its role in the venom is not fully understood but it might act as a spreading factor that facilitates diffusion of other venom toxins. Alternatively, it might be involved in the proteolytic processing of other venom toxins or it might play a role in extra-oral digestion of prey.</text>
</comment>
<feature type="binding site" evidence="12">
    <location>
        <position position="114"/>
    </location>
    <ligand>
        <name>Zn(2+)</name>
        <dbReference type="ChEBI" id="CHEBI:29105"/>
        <note>catalytic</note>
    </ligand>
</feature>
<dbReference type="PROSITE" id="PS51864">
    <property type="entry name" value="ASTACIN"/>
    <property type="match status" value="1"/>
</dbReference>
<keyword evidence="7 12" id="KW-0482">Metalloprotease</keyword>
<sequence>MLFIQTTQKSMRNAIRGNFLKWRNGKIPYVLSNDYSEESRTLIARVFEEFHNKTCVRFVPKRWFHFNYLHLTPGVGCASLVGRVGGQQAVTLGEGCLTLGIIEHELLHSIGFWHEQSRADRDDFVRINWDNVEKGMEGNFVKFSWNDIQSLGVEYDYASVMHYGTHAFAKGFGATLSAVKDVPQGVKIGQRIAMSEKDIKKINNLYDCNKDVRNDNIISALLRLIIDIKNML</sequence>
<dbReference type="PANTHER" id="PTHR10127">
    <property type="entry name" value="DISCOIDIN, CUB, EGF, LAMININ , AND ZINC METALLOPROTEASE DOMAIN CONTAINING"/>
    <property type="match status" value="1"/>
</dbReference>
<evidence type="ECO:0000256" key="8">
    <source>
        <dbReference type="ARBA" id="ARBA00023145"/>
    </source>
</evidence>
<keyword evidence="8" id="KW-0865">Zymogen</keyword>
<dbReference type="AlphaFoldDB" id="A0A7R9QB87"/>
<reference evidence="15" key="1">
    <citation type="submission" date="2020-11" db="EMBL/GenBank/DDBJ databases">
        <authorList>
            <person name="Tran Van P."/>
        </authorList>
    </citation>
    <scope>NUCLEOTIDE SEQUENCE</scope>
</reference>
<dbReference type="Pfam" id="PF01400">
    <property type="entry name" value="Astacin"/>
    <property type="match status" value="1"/>
</dbReference>
<feature type="domain" description="Peptidase M12A" evidence="14">
    <location>
        <begin position="13"/>
        <end position="209"/>
    </location>
</feature>
<protein>
    <recommendedName>
        <fullName evidence="13">Metalloendopeptidase</fullName>
        <ecNumber evidence="13">3.4.24.-</ecNumber>
    </recommendedName>
</protein>
<dbReference type="FunFam" id="3.40.390.10:FF:000015">
    <property type="entry name" value="Meprin A subunit"/>
    <property type="match status" value="1"/>
</dbReference>
<dbReference type="PRINTS" id="PR00480">
    <property type="entry name" value="ASTACIN"/>
</dbReference>
<dbReference type="GO" id="GO:0008270">
    <property type="term" value="F:zinc ion binding"/>
    <property type="evidence" value="ECO:0007669"/>
    <property type="project" value="UniProtKB-UniRule"/>
</dbReference>
<keyword evidence="5 12" id="KW-0378">Hydrolase</keyword>
<dbReference type="OrthoDB" id="291007at2759"/>
<comment type="caution">
    <text evidence="12">Lacks conserved residue(s) required for the propagation of feature annotation.</text>
</comment>
<dbReference type="EMBL" id="OC874628">
    <property type="protein sequence ID" value="CAD7637768.1"/>
    <property type="molecule type" value="Genomic_DNA"/>
</dbReference>
<feature type="binding site" evidence="12">
    <location>
        <position position="108"/>
    </location>
    <ligand>
        <name>Zn(2+)</name>
        <dbReference type="ChEBI" id="CHEBI:29105"/>
        <note>catalytic</note>
    </ligand>
</feature>
<keyword evidence="9" id="KW-1015">Disulfide bond</keyword>
<dbReference type="GO" id="GO:0004222">
    <property type="term" value="F:metalloendopeptidase activity"/>
    <property type="evidence" value="ECO:0007669"/>
    <property type="project" value="UniProtKB-UniRule"/>
</dbReference>
<dbReference type="SUPFAM" id="SSF55486">
    <property type="entry name" value="Metalloproteases ('zincins'), catalytic domain"/>
    <property type="match status" value="1"/>
</dbReference>
<dbReference type="InterPro" id="IPR024079">
    <property type="entry name" value="MetalloPept_cat_dom_sf"/>
</dbReference>
<keyword evidence="4" id="KW-0732">Signal</keyword>
<dbReference type="InterPro" id="IPR034035">
    <property type="entry name" value="Astacin-like_dom"/>
</dbReference>
<dbReference type="PANTHER" id="PTHR10127:SF780">
    <property type="entry name" value="METALLOENDOPEPTIDASE"/>
    <property type="match status" value="1"/>
</dbReference>
<evidence type="ECO:0000256" key="11">
    <source>
        <dbReference type="ARBA" id="ARBA00025529"/>
    </source>
</evidence>
<evidence type="ECO:0000256" key="9">
    <source>
        <dbReference type="ARBA" id="ARBA00023157"/>
    </source>
</evidence>
<accession>A0A7R9QB87</accession>
<evidence type="ECO:0000313" key="16">
    <source>
        <dbReference type="Proteomes" id="UP000759131"/>
    </source>
</evidence>
<dbReference type="GO" id="GO:0006508">
    <property type="term" value="P:proteolysis"/>
    <property type="evidence" value="ECO:0007669"/>
    <property type="project" value="UniProtKB-KW"/>
</dbReference>
<proteinExistence type="predicted"/>
<keyword evidence="6 12" id="KW-0862">Zinc</keyword>
<comment type="cofactor">
    <cofactor evidence="12 13">
        <name>Zn(2+)</name>
        <dbReference type="ChEBI" id="CHEBI:29105"/>
    </cofactor>
    <text evidence="12 13">Binds 1 zinc ion per subunit.</text>
</comment>
<dbReference type="InterPro" id="IPR001506">
    <property type="entry name" value="Peptidase_M12A"/>
</dbReference>
<evidence type="ECO:0000256" key="1">
    <source>
        <dbReference type="ARBA" id="ARBA00011245"/>
    </source>
</evidence>
<keyword evidence="3 12" id="KW-0479">Metal-binding</keyword>
<dbReference type="EC" id="3.4.24.-" evidence="13"/>
<feature type="binding site" evidence="12">
    <location>
        <position position="104"/>
    </location>
    <ligand>
        <name>Zn(2+)</name>
        <dbReference type="ChEBI" id="CHEBI:29105"/>
        <note>catalytic</note>
    </ligand>
</feature>
<keyword evidence="16" id="KW-1185">Reference proteome</keyword>